<evidence type="ECO:0000313" key="4">
    <source>
        <dbReference type="EMBL" id="EHR36423.1"/>
    </source>
</evidence>
<dbReference type="STRING" id="883114.HMPREF9709_00010"/>
<protein>
    <recommendedName>
        <fullName evidence="3">Beta-lactamase-related domain-containing protein</fullName>
    </recommendedName>
</protein>
<dbReference type="InterPro" id="IPR001466">
    <property type="entry name" value="Beta-lactam-related"/>
</dbReference>
<feature type="chain" id="PRO_5003590545" description="Beta-lactamase-related domain-containing protein" evidence="2">
    <location>
        <begin position="31"/>
        <end position="459"/>
    </location>
</feature>
<proteinExistence type="predicted"/>
<dbReference type="GO" id="GO:0016787">
    <property type="term" value="F:hydrolase activity"/>
    <property type="evidence" value="ECO:0007669"/>
    <property type="project" value="UniProtKB-KW"/>
</dbReference>
<keyword evidence="1" id="KW-0378">Hydrolase</keyword>
<feature type="domain" description="Beta-lactamase-related" evidence="3">
    <location>
        <begin position="68"/>
        <end position="434"/>
    </location>
</feature>
<keyword evidence="2" id="KW-0732">Signal</keyword>
<dbReference type="InterPro" id="IPR050789">
    <property type="entry name" value="Diverse_Enzym_Activities"/>
</dbReference>
<dbReference type="PANTHER" id="PTHR43283:SF11">
    <property type="entry name" value="BETA-LACTAMASE-RELATED DOMAIN-CONTAINING PROTEIN"/>
    <property type="match status" value="1"/>
</dbReference>
<dbReference type="PROSITE" id="PS51257">
    <property type="entry name" value="PROKAR_LIPOPROTEIN"/>
    <property type="match status" value="1"/>
</dbReference>
<keyword evidence="5" id="KW-1185">Reference proteome</keyword>
<evidence type="ECO:0000259" key="3">
    <source>
        <dbReference type="Pfam" id="PF00144"/>
    </source>
</evidence>
<name>H3NKZ9_9FIRM</name>
<dbReference type="EMBL" id="AGEI01000001">
    <property type="protein sequence ID" value="EHR36423.1"/>
    <property type="molecule type" value="Genomic_DNA"/>
</dbReference>
<feature type="signal peptide" evidence="2">
    <location>
        <begin position="1"/>
        <end position="30"/>
    </location>
</feature>
<dbReference type="HOGENOM" id="CLU_020027_1_2_9"/>
<sequence length="459" mass="51835">MGEILKKHNFKILFLSLILMLLATSCSNKGKETSSEEKQTVKETETKEEDSKQAGLIKEIDTKYEKNVDKIVKKGLEEKVVPGIVILATKDNKIIFEKAYGYAQLNDAKDFTDIANPKIVKLDNPREMKLDTLFDLASVTKVTATTQAIMKLNYEGKLSVDDLVVKYLPDFGKNGKDKIAIKDLLTHTSGMPQWAPSFFYVNNDREKLLEYINNLTPIFDKGDYKYSDFGFMTLGYIVEKISGKTLDKYVEEEIYQPLGMNNTFYKPLDHGISKQSIAATSLGNPFEYRMVDEKNYPDFGYDTTADQKAFNKFNGWRKHTLIGEVNDGNTGMASDGIAGHAGLFSNVEDLAILTQMMLNGGEFNGVKIYDKNTIDLFTKNYLGENNRGYGFELNSKYMGDKVKNSYGHNGFTGTHIIINPEKNMSFIILTNKQNLGLNEEGSYNGTFKFVNEIVNEFIK</sequence>
<gene>
    <name evidence="4" type="ORF">HMPREF9709_00010</name>
</gene>
<evidence type="ECO:0000313" key="5">
    <source>
        <dbReference type="Proteomes" id="UP000004191"/>
    </source>
</evidence>
<evidence type="ECO:0000256" key="1">
    <source>
        <dbReference type="ARBA" id="ARBA00022801"/>
    </source>
</evidence>
<evidence type="ECO:0000256" key="2">
    <source>
        <dbReference type="SAM" id="SignalP"/>
    </source>
</evidence>
<dbReference type="Proteomes" id="UP000004191">
    <property type="component" value="Unassembled WGS sequence"/>
</dbReference>
<dbReference type="AlphaFoldDB" id="H3NKZ9"/>
<dbReference type="SUPFAM" id="SSF56601">
    <property type="entry name" value="beta-lactamase/transpeptidase-like"/>
    <property type="match status" value="1"/>
</dbReference>
<comment type="caution">
    <text evidence="4">The sequence shown here is derived from an EMBL/GenBank/DDBJ whole genome shotgun (WGS) entry which is preliminary data.</text>
</comment>
<dbReference type="PANTHER" id="PTHR43283">
    <property type="entry name" value="BETA-LACTAMASE-RELATED"/>
    <property type="match status" value="1"/>
</dbReference>
<dbReference type="Pfam" id="PF00144">
    <property type="entry name" value="Beta-lactamase"/>
    <property type="match status" value="1"/>
</dbReference>
<reference evidence="4 5" key="1">
    <citation type="submission" date="2012-01" db="EMBL/GenBank/DDBJ databases">
        <title>The Genome Sequence of Helcococcus kunzii ATCC 51366.</title>
        <authorList>
            <consortium name="The Broad Institute Genome Sequencing Platform"/>
            <person name="Earl A."/>
            <person name="Ward D."/>
            <person name="Feldgarden M."/>
            <person name="Gevers D."/>
            <person name="Huys G."/>
            <person name="Young S.K."/>
            <person name="Zeng Q."/>
            <person name="Gargeya S."/>
            <person name="Fitzgerald M."/>
            <person name="Haas B."/>
            <person name="Abouelleil A."/>
            <person name="Alvarado L."/>
            <person name="Arachchi H.M."/>
            <person name="Berlin A."/>
            <person name="Chapman S.B."/>
            <person name="Gearin G."/>
            <person name="Goldberg J."/>
            <person name="Griggs A."/>
            <person name="Gujja S."/>
            <person name="Hansen M."/>
            <person name="Heiman D."/>
            <person name="Howarth C."/>
            <person name="Larimer J."/>
            <person name="Lui A."/>
            <person name="MacDonald P.J.P."/>
            <person name="McCowen C."/>
            <person name="Montmayeur A."/>
            <person name="Murphy C."/>
            <person name="Neiman D."/>
            <person name="Pearson M."/>
            <person name="Priest M."/>
            <person name="Roberts A."/>
            <person name="Saif S."/>
            <person name="Shea T."/>
            <person name="Sisk P."/>
            <person name="Stolte C."/>
            <person name="Sykes S."/>
            <person name="Wortman J."/>
            <person name="Nusbaum C."/>
            <person name="Birren B."/>
        </authorList>
    </citation>
    <scope>NUCLEOTIDE SEQUENCE [LARGE SCALE GENOMIC DNA]</scope>
    <source>
        <strain evidence="4 5">ATCC 51366</strain>
    </source>
</reference>
<organism evidence="4 5">
    <name type="scientific">Helcococcus kunzii ATCC 51366</name>
    <dbReference type="NCBI Taxonomy" id="883114"/>
    <lineage>
        <taxon>Bacteria</taxon>
        <taxon>Bacillati</taxon>
        <taxon>Bacillota</taxon>
        <taxon>Tissierellia</taxon>
        <taxon>Tissierellales</taxon>
        <taxon>Peptoniphilaceae</taxon>
        <taxon>Helcococcus</taxon>
    </lineage>
</organism>
<dbReference type="Gene3D" id="3.40.710.10">
    <property type="entry name" value="DD-peptidase/beta-lactamase superfamily"/>
    <property type="match status" value="1"/>
</dbReference>
<dbReference type="InterPro" id="IPR012338">
    <property type="entry name" value="Beta-lactam/transpept-like"/>
</dbReference>
<dbReference type="PATRIC" id="fig|883114.3.peg.10"/>
<dbReference type="eggNOG" id="COG1680">
    <property type="taxonomic scope" value="Bacteria"/>
</dbReference>
<accession>H3NKZ9</accession>